<feature type="chain" id="PRO_5025379132" evidence="1">
    <location>
        <begin position="20"/>
        <end position="448"/>
    </location>
</feature>
<dbReference type="OrthoDB" id="507128at2759"/>
<dbReference type="PANTHER" id="PTHR47572">
    <property type="entry name" value="LIPOPROTEIN-RELATED"/>
    <property type="match status" value="1"/>
</dbReference>
<keyword evidence="4" id="KW-1185">Reference proteome</keyword>
<dbReference type="InterPro" id="IPR051262">
    <property type="entry name" value="SMP-30/CGR1_Lactonase"/>
</dbReference>
<keyword evidence="1" id="KW-0732">Signal</keyword>
<dbReference type="SUPFAM" id="SSF50952">
    <property type="entry name" value="Soluble quinoprotein glucose dehydrogenase"/>
    <property type="match status" value="1"/>
</dbReference>
<dbReference type="InterPro" id="IPR054539">
    <property type="entry name" value="Beta-prop_PDH"/>
</dbReference>
<evidence type="ECO:0000313" key="3">
    <source>
        <dbReference type="EMBL" id="KAF2665863.1"/>
    </source>
</evidence>
<evidence type="ECO:0000259" key="2">
    <source>
        <dbReference type="Pfam" id="PF22807"/>
    </source>
</evidence>
<gene>
    <name evidence="3" type="ORF">BT63DRAFT_433974</name>
</gene>
<evidence type="ECO:0000313" key="4">
    <source>
        <dbReference type="Proteomes" id="UP000799302"/>
    </source>
</evidence>
<organism evidence="3 4">
    <name type="scientific">Microthyrium microscopicum</name>
    <dbReference type="NCBI Taxonomy" id="703497"/>
    <lineage>
        <taxon>Eukaryota</taxon>
        <taxon>Fungi</taxon>
        <taxon>Dikarya</taxon>
        <taxon>Ascomycota</taxon>
        <taxon>Pezizomycotina</taxon>
        <taxon>Dothideomycetes</taxon>
        <taxon>Dothideomycetes incertae sedis</taxon>
        <taxon>Microthyriales</taxon>
        <taxon>Microthyriaceae</taxon>
        <taxon>Microthyrium</taxon>
    </lineage>
</organism>
<dbReference type="InterPro" id="IPR011041">
    <property type="entry name" value="Quinoprot_gluc/sorb_DH_b-prop"/>
</dbReference>
<proteinExistence type="predicted"/>
<protein>
    <submittedName>
        <fullName evidence="3">Soluble quino protein glucose dehydrogenase</fullName>
    </submittedName>
</protein>
<dbReference type="AlphaFoldDB" id="A0A6A6U3M3"/>
<dbReference type="PANTHER" id="PTHR47572:SF4">
    <property type="entry name" value="LACTONASE DRP35"/>
    <property type="match status" value="1"/>
</dbReference>
<reference evidence="3" key="1">
    <citation type="journal article" date="2020" name="Stud. Mycol.">
        <title>101 Dothideomycetes genomes: a test case for predicting lifestyles and emergence of pathogens.</title>
        <authorList>
            <person name="Haridas S."/>
            <person name="Albert R."/>
            <person name="Binder M."/>
            <person name="Bloem J."/>
            <person name="Labutti K."/>
            <person name="Salamov A."/>
            <person name="Andreopoulos B."/>
            <person name="Baker S."/>
            <person name="Barry K."/>
            <person name="Bills G."/>
            <person name="Bluhm B."/>
            <person name="Cannon C."/>
            <person name="Castanera R."/>
            <person name="Culley D."/>
            <person name="Daum C."/>
            <person name="Ezra D."/>
            <person name="Gonzalez J."/>
            <person name="Henrissat B."/>
            <person name="Kuo A."/>
            <person name="Liang C."/>
            <person name="Lipzen A."/>
            <person name="Lutzoni F."/>
            <person name="Magnuson J."/>
            <person name="Mondo S."/>
            <person name="Nolan M."/>
            <person name="Ohm R."/>
            <person name="Pangilinan J."/>
            <person name="Park H.-J."/>
            <person name="Ramirez L."/>
            <person name="Alfaro M."/>
            <person name="Sun H."/>
            <person name="Tritt A."/>
            <person name="Yoshinaga Y."/>
            <person name="Zwiers L.-H."/>
            <person name="Turgeon B."/>
            <person name="Goodwin S."/>
            <person name="Spatafora J."/>
            <person name="Crous P."/>
            <person name="Grigoriev I."/>
        </authorList>
    </citation>
    <scope>NUCLEOTIDE SEQUENCE</scope>
    <source>
        <strain evidence="3">CBS 115976</strain>
    </source>
</reference>
<name>A0A6A6U3M3_9PEZI</name>
<evidence type="ECO:0000256" key="1">
    <source>
        <dbReference type="SAM" id="SignalP"/>
    </source>
</evidence>
<accession>A0A6A6U3M3</accession>
<feature type="signal peptide" evidence="1">
    <location>
        <begin position="1"/>
        <end position="19"/>
    </location>
</feature>
<sequence>MLFASATLVSALLANTAVAQKCQGAAPSKAIVAKGFIAKVFASGLSQPRGLTFDSEGNLLVVERGRGITAFKITEDAGGCLPTAGAKSTAIGNAQLNHGIDLSPDGKTLFASSVSTAWSWPYDAKQAKTTGPATTLVTGMSGSDHTTRTILISKKAPGTMLISRGSGSNYDIRAKTIGSGFSQIRSFDIAKVSAKSVAYTEGKVIGWGLRNSVGLGENPADGGIWSNENGADQMDYGSSKLDIHETNPGEEINYHGKLTENSPQHGKNYGYPECAATWDTRGMPQTSLKVGQHFAPNPPRGTSGAVTATDAACQGPNYVAPRLSLPSHWAPIDMAFTKSGSVAYMTSRGSWNKNTPDGYQLFAIDFKDGQPTHPATSKSAAIAILENRNVGSACKGFVSGCFRPTGVAIDAKGRIYMASDGTGEIYVIGKSDGSSVHDLAQVEPYVRG</sequence>
<dbReference type="Gene3D" id="2.120.10.30">
    <property type="entry name" value="TolB, C-terminal domain"/>
    <property type="match status" value="1"/>
</dbReference>
<feature type="domain" description="Pyrroloquinoline quinone-dependent pyranose dehydrogenase beta-propeller" evidence="2">
    <location>
        <begin position="32"/>
        <end position="430"/>
    </location>
</feature>
<dbReference type="InterPro" id="IPR011042">
    <property type="entry name" value="6-blade_b-propeller_TolB-like"/>
</dbReference>
<dbReference type="EMBL" id="MU004239">
    <property type="protein sequence ID" value="KAF2665863.1"/>
    <property type="molecule type" value="Genomic_DNA"/>
</dbReference>
<dbReference type="Proteomes" id="UP000799302">
    <property type="component" value="Unassembled WGS sequence"/>
</dbReference>
<dbReference type="Pfam" id="PF22807">
    <property type="entry name" value="TrAA12"/>
    <property type="match status" value="1"/>
</dbReference>